<evidence type="ECO:0000313" key="2">
    <source>
        <dbReference type="EMBL" id="KAK3682336.1"/>
    </source>
</evidence>
<accession>A0AAE1C832</accession>
<proteinExistence type="predicted"/>
<organism evidence="2 3">
    <name type="scientific">Podospora appendiculata</name>
    <dbReference type="NCBI Taxonomy" id="314037"/>
    <lineage>
        <taxon>Eukaryota</taxon>
        <taxon>Fungi</taxon>
        <taxon>Dikarya</taxon>
        <taxon>Ascomycota</taxon>
        <taxon>Pezizomycotina</taxon>
        <taxon>Sordariomycetes</taxon>
        <taxon>Sordariomycetidae</taxon>
        <taxon>Sordariales</taxon>
        <taxon>Podosporaceae</taxon>
        <taxon>Podospora</taxon>
    </lineage>
</organism>
<evidence type="ECO:0000313" key="3">
    <source>
        <dbReference type="Proteomes" id="UP001270362"/>
    </source>
</evidence>
<sequence>MRYIAPVLALAACALADPLQINDADFHNRVAMTVLQRLTNLTAEQLMMNLIESGEQSLNDLMVRMIMDSDGQDHFNITDAVSRLQDTQNADNVIVPWPLFQQSLACTLATIQNNPLVDQLIYLVTMEVRWLGSPAKCSDQFEGSKGILQYFIDKGYTGPNTGISFSAASLIEGIQRGAALVLDTTNSTLASAGSVTDTFGNPSSVLWQTFINGVKNGLLKDRASHDKAWSLALQPSLNYANTKAVSAGITLNVNFKRWFNLIQAYTLLQQAEGSIRNVFSLVSLPLFSILPSGLFG</sequence>
<reference evidence="2" key="2">
    <citation type="submission" date="2023-06" db="EMBL/GenBank/DDBJ databases">
        <authorList>
            <consortium name="Lawrence Berkeley National Laboratory"/>
            <person name="Haridas S."/>
            <person name="Hensen N."/>
            <person name="Bonometti L."/>
            <person name="Westerberg I."/>
            <person name="Brannstrom I.O."/>
            <person name="Guillou S."/>
            <person name="Cros-Aarteil S."/>
            <person name="Calhoun S."/>
            <person name="Kuo A."/>
            <person name="Mondo S."/>
            <person name="Pangilinan J."/>
            <person name="Riley R."/>
            <person name="Labutti K."/>
            <person name="Andreopoulos B."/>
            <person name="Lipzen A."/>
            <person name="Chen C."/>
            <person name="Yanf M."/>
            <person name="Daum C."/>
            <person name="Ng V."/>
            <person name="Clum A."/>
            <person name="Steindorff A."/>
            <person name="Ohm R."/>
            <person name="Martin F."/>
            <person name="Silar P."/>
            <person name="Natvig D."/>
            <person name="Lalanne C."/>
            <person name="Gautier V."/>
            <person name="Ament-Velasquez S.L."/>
            <person name="Kruys A."/>
            <person name="Hutchinson M.I."/>
            <person name="Powell A.J."/>
            <person name="Barry K."/>
            <person name="Miller A.N."/>
            <person name="Grigoriev I.V."/>
            <person name="Debuchy R."/>
            <person name="Gladieux P."/>
            <person name="Thoren M.H."/>
            <person name="Johannesson H."/>
        </authorList>
    </citation>
    <scope>NUCLEOTIDE SEQUENCE</scope>
    <source>
        <strain evidence="2">CBS 314.62</strain>
    </source>
</reference>
<gene>
    <name evidence="2" type="ORF">B0T22DRAFT_484407</name>
</gene>
<feature type="signal peptide" evidence="1">
    <location>
        <begin position="1"/>
        <end position="16"/>
    </location>
</feature>
<keyword evidence="3" id="KW-1185">Reference proteome</keyword>
<reference evidence="2" key="1">
    <citation type="journal article" date="2023" name="Mol. Phylogenet. Evol.">
        <title>Genome-scale phylogeny and comparative genomics of the fungal order Sordariales.</title>
        <authorList>
            <person name="Hensen N."/>
            <person name="Bonometti L."/>
            <person name="Westerberg I."/>
            <person name="Brannstrom I.O."/>
            <person name="Guillou S."/>
            <person name="Cros-Aarteil S."/>
            <person name="Calhoun S."/>
            <person name="Haridas S."/>
            <person name="Kuo A."/>
            <person name="Mondo S."/>
            <person name="Pangilinan J."/>
            <person name="Riley R."/>
            <person name="LaButti K."/>
            <person name="Andreopoulos B."/>
            <person name="Lipzen A."/>
            <person name="Chen C."/>
            <person name="Yan M."/>
            <person name="Daum C."/>
            <person name="Ng V."/>
            <person name="Clum A."/>
            <person name="Steindorff A."/>
            <person name="Ohm R.A."/>
            <person name="Martin F."/>
            <person name="Silar P."/>
            <person name="Natvig D.O."/>
            <person name="Lalanne C."/>
            <person name="Gautier V."/>
            <person name="Ament-Velasquez S.L."/>
            <person name="Kruys A."/>
            <person name="Hutchinson M.I."/>
            <person name="Powell A.J."/>
            <person name="Barry K."/>
            <person name="Miller A.N."/>
            <person name="Grigoriev I.V."/>
            <person name="Debuchy R."/>
            <person name="Gladieux P."/>
            <person name="Hiltunen Thoren M."/>
            <person name="Johannesson H."/>
        </authorList>
    </citation>
    <scope>NUCLEOTIDE SEQUENCE</scope>
    <source>
        <strain evidence="2">CBS 314.62</strain>
    </source>
</reference>
<keyword evidence="1" id="KW-0732">Signal</keyword>
<dbReference type="AlphaFoldDB" id="A0AAE1C832"/>
<comment type="caution">
    <text evidence="2">The sequence shown here is derived from an EMBL/GenBank/DDBJ whole genome shotgun (WGS) entry which is preliminary data.</text>
</comment>
<dbReference type="EMBL" id="JAULSO010000005">
    <property type="protein sequence ID" value="KAK3682336.1"/>
    <property type="molecule type" value="Genomic_DNA"/>
</dbReference>
<dbReference type="Proteomes" id="UP001270362">
    <property type="component" value="Unassembled WGS sequence"/>
</dbReference>
<evidence type="ECO:0000256" key="1">
    <source>
        <dbReference type="SAM" id="SignalP"/>
    </source>
</evidence>
<feature type="chain" id="PRO_5042296670" evidence="1">
    <location>
        <begin position="17"/>
        <end position="296"/>
    </location>
</feature>
<protein>
    <submittedName>
        <fullName evidence="2">Uncharacterized protein</fullName>
    </submittedName>
</protein>
<name>A0AAE1C832_9PEZI</name>